<evidence type="ECO:0000256" key="5">
    <source>
        <dbReference type="ARBA" id="ARBA00023295"/>
    </source>
</evidence>
<evidence type="ECO:0000256" key="4">
    <source>
        <dbReference type="ARBA" id="ARBA00022833"/>
    </source>
</evidence>
<dbReference type="InterPro" id="IPR043472">
    <property type="entry name" value="Macro_dom-like"/>
</dbReference>
<dbReference type="InParanoid" id="A0A166MQ46"/>
<dbReference type="GO" id="GO:0016798">
    <property type="term" value="F:hydrolase activity, acting on glycosyl bonds"/>
    <property type="evidence" value="ECO:0007669"/>
    <property type="project" value="UniProtKB-KW"/>
</dbReference>
<dbReference type="Gene3D" id="3.40.220.10">
    <property type="entry name" value="Leucine Aminopeptidase, subunit E, domain 1"/>
    <property type="match status" value="1"/>
</dbReference>
<reference evidence="7 8" key="1">
    <citation type="journal article" date="2016" name="Mol. Biol. Evol.">
        <title>Comparative Genomics of Early-Diverging Mushroom-Forming Fungi Provides Insights into the Origins of Lignocellulose Decay Capabilities.</title>
        <authorList>
            <person name="Nagy L.G."/>
            <person name="Riley R."/>
            <person name="Tritt A."/>
            <person name="Adam C."/>
            <person name="Daum C."/>
            <person name="Floudas D."/>
            <person name="Sun H."/>
            <person name="Yadav J.S."/>
            <person name="Pangilinan J."/>
            <person name="Larsson K.H."/>
            <person name="Matsuura K."/>
            <person name="Barry K."/>
            <person name="Labutti K."/>
            <person name="Kuo R."/>
            <person name="Ohm R.A."/>
            <person name="Bhattacharya S.S."/>
            <person name="Shirouzu T."/>
            <person name="Yoshinaga Y."/>
            <person name="Martin F.M."/>
            <person name="Grigoriev I.V."/>
            <person name="Hibbett D.S."/>
        </authorList>
    </citation>
    <scope>NUCLEOTIDE SEQUENCE [LARGE SCALE GENOMIC DNA]</scope>
    <source>
        <strain evidence="7 8">HHB12029</strain>
    </source>
</reference>
<accession>A0A166MQ46</accession>
<keyword evidence="4" id="KW-0862">Zinc</keyword>
<proteinExistence type="predicted"/>
<dbReference type="Proteomes" id="UP000077266">
    <property type="component" value="Unassembled WGS sequence"/>
</dbReference>
<dbReference type="CDD" id="cd02908">
    <property type="entry name" value="Macro_OAADPr_deacetylase"/>
    <property type="match status" value="1"/>
</dbReference>
<evidence type="ECO:0000313" key="8">
    <source>
        <dbReference type="Proteomes" id="UP000077266"/>
    </source>
</evidence>
<dbReference type="PANTHER" id="PTHR11106">
    <property type="entry name" value="GANGLIOSIDE INDUCED DIFFERENTIATION ASSOCIATED PROTEIN 2-RELATED"/>
    <property type="match status" value="1"/>
</dbReference>
<dbReference type="AlphaFoldDB" id="A0A166MQ46"/>
<dbReference type="Pfam" id="PF01661">
    <property type="entry name" value="Macro"/>
    <property type="match status" value="1"/>
</dbReference>
<comment type="cofactor">
    <cofactor evidence="1">
        <name>Zn(2+)</name>
        <dbReference type="ChEBI" id="CHEBI:29105"/>
    </cofactor>
</comment>
<evidence type="ECO:0000256" key="1">
    <source>
        <dbReference type="ARBA" id="ARBA00001947"/>
    </source>
</evidence>
<sequence length="285" mass="31365">MERGELNRSLSTALAFLLAEATGHDYYDHIASTDTWYQLQVLRSLLCERHALPPLPADVMDAVDCLTLYQQAHRIQVSTASIPPRYCTTSSPRVQISLWRGDITTLTDVTAIVNAANEQLMGCFQPQHRCIDNVIHLAAGPRLRSACYKLMAAQDHRPEPNGHAKLTPGYALSAQWVLHTVGPQLHPGQEPSEREKDDLRSCYLSCLDAVEKLSPLPDGRLVIAFPCISTGLFCFPADLAARIAVAAVESWCASHPTTTLTDVIFDVFSDADEQHYEGALAEALN</sequence>
<gene>
    <name evidence="7" type="ORF">EXIGLDRAFT_784076</name>
</gene>
<dbReference type="EMBL" id="KV426995">
    <property type="protein sequence ID" value="KZV78277.1"/>
    <property type="molecule type" value="Genomic_DNA"/>
</dbReference>
<evidence type="ECO:0000313" key="7">
    <source>
        <dbReference type="EMBL" id="KZV78277.1"/>
    </source>
</evidence>
<evidence type="ECO:0000256" key="3">
    <source>
        <dbReference type="ARBA" id="ARBA00022801"/>
    </source>
</evidence>
<evidence type="ECO:0000259" key="6">
    <source>
        <dbReference type="PROSITE" id="PS51154"/>
    </source>
</evidence>
<evidence type="ECO:0000256" key="2">
    <source>
        <dbReference type="ARBA" id="ARBA00022723"/>
    </source>
</evidence>
<keyword evidence="5" id="KW-0326">Glycosidase</keyword>
<dbReference type="SMART" id="SM00506">
    <property type="entry name" value="A1pp"/>
    <property type="match status" value="1"/>
</dbReference>
<dbReference type="InterPro" id="IPR002589">
    <property type="entry name" value="Macro_dom"/>
</dbReference>
<feature type="non-terminal residue" evidence="7">
    <location>
        <position position="285"/>
    </location>
</feature>
<dbReference type="SUPFAM" id="SSF52949">
    <property type="entry name" value="Macro domain-like"/>
    <property type="match status" value="1"/>
</dbReference>
<dbReference type="PANTHER" id="PTHR11106:SF121">
    <property type="entry name" value="ADP-RIBOSE 1''-PHOSPHATE PHOSPHATASE"/>
    <property type="match status" value="1"/>
</dbReference>
<keyword evidence="8" id="KW-1185">Reference proteome</keyword>
<organism evidence="7 8">
    <name type="scientific">Exidia glandulosa HHB12029</name>
    <dbReference type="NCBI Taxonomy" id="1314781"/>
    <lineage>
        <taxon>Eukaryota</taxon>
        <taxon>Fungi</taxon>
        <taxon>Dikarya</taxon>
        <taxon>Basidiomycota</taxon>
        <taxon>Agaricomycotina</taxon>
        <taxon>Agaricomycetes</taxon>
        <taxon>Auriculariales</taxon>
        <taxon>Exidiaceae</taxon>
        <taxon>Exidia</taxon>
    </lineage>
</organism>
<protein>
    <submittedName>
        <fullName evidence="7">A1pp-domain-containing protein</fullName>
    </submittedName>
</protein>
<keyword evidence="3" id="KW-0378">Hydrolase</keyword>
<dbReference type="PROSITE" id="PS51154">
    <property type="entry name" value="MACRO"/>
    <property type="match status" value="1"/>
</dbReference>
<dbReference type="OrthoDB" id="6077599at2759"/>
<dbReference type="GO" id="GO:0046872">
    <property type="term" value="F:metal ion binding"/>
    <property type="evidence" value="ECO:0007669"/>
    <property type="project" value="UniProtKB-KW"/>
</dbReference>
<feature type="domain" description="Macro" evidence="6">
    <location>
        <begin position="83"/>
        <end position="284"/>
    </location>
</feature>
<dbReference type="STRING" id="1314781.A0A166MQ46"/>
<name>A0A166MQ46_EXIGL</name>
<keyword evidence="2" id="KW-0479">Metal-binding</keyword>